<organism evidence="6 7">
    <name type="scientific">Mastacembelus armatus</name>
    <name type="common">zig-zag eel</name>
    <dbReference type="NCBI Taxonomy" id="205130"/>
    <lineage>
        <taxon>Eukaryota</taxon>
        <taxon>Metazoa</taxon>
        <taxon>Chordata</taxon>
        <taxon>Craniata</taxon>
        <taxon>Vertebrata</taxon>
        <taxon>Euteleostomi</taxon>
        <taxon>Actinopterygii</taxon>
        <taxon>Neopterygii</taxon>
        <taxon>Teleostei</taxon>
        <taxon>Neoteleostei</taxon>
        <taxon>Acanthomorphata</taxon>
        <taxon>Anabantaria</taxon>
        <taxon>Synbranchiformes</taxon>
        <taxon>Mastacembelidae</taxon>
        <taxon>Mastacembelus</taxon>
    </lineage>
</organism>
<evidence type="ECO:0000256" key="1">
    <source>
        <dbReference type="ARBA" id="ARBA00022723"/>
    </source>
</evidence>
<dbReference type="SMART" id="SM00132">
    <property type="entry name" value="LIM"/>
    <property type="match status" value="1"/>
</dbReference>
<proteinExistence type="predicted"/>
<keyword evidence="1 4" id="KW-0479">Metal-binding</keyword>
<evidence type="ECO:0000313" key="6">
    <source>
        <dbReference type="Ensembl" id="ENSMAMP00000042874.1"/>
    </source>
</evidence>
<keyword evidence="3 4" id="KW-0440">LIM domain</keyword>
<dbReference type="PROSITE" id="PS50023">
    <property type="entry name" value="LIM_DOMAIN_2"/>
    <property type="match status" value="1"/>
</dbReference>
<protein>
    <submittedName>
        <fullName evidence="6">LIM domain and actin-binding protein 1-like</fullName>
    </submittedName>
</protein>
<evidence type="ECO:0000256" key="3">
    <source>
        <dbReference type="ARBA" id="ARBA00023038"/>
    </source>
</evidence>
<sequence length="87" mass="10291">MERLVAHQHVFHKNCFCCVHCNTKLSLGNYASLHGNIYCKPHFNQLFKAKGNYDEGFGHRPHKQLWEPRIPSSKTFSEYFCPEHRKD</sequence>
<dbReference type="Proteomes" id="UP000261640">
    <property type="component" value="Unplaced"/>
</dbReference>
<evidence type="ECO:0000259" key="5">
    <source>
        <dbReference type="PROSITE" id="PS50023"/>
    </source>
</evidence>
<dbReference type="GO" id="GO:0046872">
    <property type="term" value="F:metal ion binding"/>
    <property type="evidence" value="ECO:0007669"/>
    <property type="project" value="UniProtKB-KW"/>
</dbReference>
<dbReference type="Pfam" id="PF00412">
    <property type="entry name" value="LIM"/>
    <property type="match status" value="1"/>
</dbReference>
<feature type="domain" description="LIM zinc-binding" evidence="5">
    <location>
        <begin position="1"/>
        <end position="49"/>
    </location>
</feature>
<evidence type="ECO:0000256" key="2">
    <source>
        <dbReference type="ARBA" id="ARBA00022833"/>
    </source>
</evidence>
<dbReference type="PANTHER" id="PTHR24206">
    <property type="entry name" value="OS06G0237300 PROTEIN"/>
    <property type="match status" value="1"/>
</dbReference>
<name>A0A7N8WV15_9TELE</name>
<evidence type="ECO:0000313" key="7">
    <source>
        <dbReference type="Proteomes" id="UP000261640"/>
    </source>
</evidence>
<dbReference type="Ensembl" id="ENSMAMT00000052192.1">
    <property type="protein sequence ID" value="ENSMAMP00000042874.1"/>
    <property type="gene ID" value="ENSMAMG00000004275.2"/>
</dbReference>
<evidence type="ECO:0000256" key="4">
    <source>
        <dbReference type="PROSITE-ProRule" id="PRU00125"/>
    </source>
</evidence>
<dbReference type="InterPro" id="IPR001781">
    <property type="entry name" value="Znf_LIM"/>
</dbReference>
<dbReference type="Gene3D" id="2.10.110.10">
    <property type="entry name" value="Cysteine Rich Protein"/>
    <property type="match status" value="1"/>
</dbReference>
<keyword evidence="2 4" id="KW-0862">Zinc</keyword>
<dbReference type="SUPFAM" id="SSF57716">
    <property type="entry name" value="Glucocorticoid receptor-like (DNA-binding domain)"/>
    <property type="match status" value="1"/>
</dbReference>
<dbReference type="AlphaFoldDB" id="A0A7N8WV15"/>
<reference evidence="6" key="1">
    <citation type="submission" date="2025-08" db="UniProtKB">
        <authorList>
            <consortium name="Ensembl"/>
        </authorList>
    </citation>
    <scope>IDENTIFICATION</scope>
</reference>
<dbReference type="GeneTree" id="ENSGT00940000158313"/>
<accession>A0A7N8WV15</accession>
<reference evidence="6" key="2">
    <citation type="submission" date="2025-09" db="UniProtKB">
        <authorList>
            <consortium name="Ensembl"/>
        </authorList>
    </citation>
    <scope>IDENTIFICATION</scope>
</reference>
<keyword evidence="7" id="KW-1185">Reference proteome</keyword>